<dbReference type="OrthoDB" id="10031156at2759"/>
<dbReference type="Pfam" id="PF12449">
    <property type="entry name" value="DUF3684"/>
    <property type="match status" value="1"/>
</dbReference>
<dbReference type="EMBL" id="ML978728">
    <property type="protein sequence ID" value="KAF2085773.1"/>
    <property type="molecule type" value="Genomic_DNA"/>
</dbReference>
<feature type="region of interest" description="Disordered" evidence="1">
    <location>
        <begin position="1427"/>
        <end position="1551"/>
    </location>
</feature>
<name>A0A9P4HSA0_9PEZI</name>
<keyword evidence="4" id="KW-1185">Reference proteome</keyword>
<dbReference type="InterPro" id="IPR022155">
    <property type="entry name" value="DUF3684"/>
</dbReference>
<dbReference type="Gene3D" id="3.30.565.10">
    <property type="entry name" value="Histidine kinase-like ATPase, C-terminal domain"/>
    <property type="match status" value="1"/>
</dbReference>
<feature type="compositionally biased region" description="Polar residues" evidence="1">
    <location>
        <begin position="1521"/>
        <end position="1532"/>
    </location>
</feature>
<dbReference type="Proteomes" id="UP000799776">
    <property type="component" value="Unassembled WGS sequence"/>
</dbReference>
<reference evidence="3" key="1">
    <citation type="journal article" date="2020" name="Stud. Mycol.">
        <title>101 Dothideomycetes genomes: a test case for predicting lifestyles and emergence of pathogens.</title>
        <authorList>
            <person name="Haridas S."/>
            <person name="Albert R."/>
            <person name="Binder M."/>
            <person name="Bloem J."/>
            <person name="Labutti K."/>
            <person name="Salamov A."/>
            <person name="Andreopoulos B."/>
            <person name="Baker S."/>
            <person name="Barry K."/>
            <person name="Bills G."/>
            <person name="Bluhm B."/>
            <person name="Cannon C."/>
            <person name="Castanera R."/>
            <person name="Culley D."/>
            <person name="Daum C."/>
            <person name="Ezra D."/>
            <person name="Gonzalez J."/>
            <person name="Henrissat B."/>
            <person name="Kuo A."/>
            <person name="Liang C."/>
            <person name="Lipzen A."/>
            <person name="Lutzoni F."/>
            <person name="Magnuson J."/>
            <person name="Mondo S."/>
            <person name="Nolan M."/>
            <person name="Ohm R."/>
            <person name="Pangilinan J."/>
            <person name="Park H.-J."/>
            <person name="Ramirez L."/>
            <person name="Alfaro M."/>
            <person name="Sun H."/>
            <person name="Tritt A."/>
            <person name="Yoshinaga Y."/>
            <person name="Zwiers L.-H."/>
            <person name="Turgeon B."/>
            <person name="Goodwin S."/>
            <person name="Spatafora J."/>
            <person name="Crous P."/>
            <person name="Grigoriev I."/>
        </authorList>
    </citation>
    <scope>NUCLEOTIDE SEQUENCE</scope>
    <source>
        <strain evidence="3">CBS 121410</strain>
    </source>
</reference>
<gene>
    <name evidence="3" type="ORF">K490DRAFT_45958</name>
</gene>
<comment type="caution">
    <text evidence="3">The sequence shown here is derived from an EMBL/GenBank/DDBJ whole genome shotgun (WGS) entry which is preliminary data.</text>
</comment>
<evidence type="ECO:0000256" key="1">
    <source>
        <dbReference type="SAM" id="MobiDB-lite"/>
    </source>
</evidence>
<accession>A0A9P4HSA0</accession>
<evidence type="ECO:0000313" key="3">
    <source>
        <dbReference type="EMBL" id="KAF2085773.1"/>
    </source>
</evidence>
<dbReference type="NCBIfam" id="NF047352">
    <property type="entry name" value="P_loop_sacsin"/>
    <property type="match status" value="1"/>
</dbReference>
<dbReference type="PANTHER" id="PTHR47839:SF1">
    <property type="entry name" value="DOMAIN PROTEIN, PUTATIVE (AFU_ORTHOLOGUE AFUA_6G04830)-RELATED"/>
    <property type="match status" value="1"/>
</dbReference>
<feature type="compositionally biased region" description="Low complexity" evidence="1">
    <location>
        <begin position="1465"/>
        <end position="1478"/>
    </location>
</feature>
<dbReference type="InterPro" id="IPR036890">
    <property type="entry name" value="HATPase_C_sf"/>
</dbReference>
<protein>
    <recommendedName>
        <fullName evidence="2">Sacsin/Nov domain-containing protein</fullName>
    </recommendedName>
</protein>
<evidence type="ECO:0000259" key="2">
    <source>
        <dbReference type="Pfam" id="PF25794"/>
    </source>
</evidence>
<dbReference type="InterPro" id="IPR058210">
    <property type="entry name" value="SACS/Nov_dom"/>
</dbReference>
<feature type="compositionally biased region" description="Basic and acidic residues" evidence="1">
    <location>
        <begin position="354"/>
        <end position="366"/>
    </location>
</feature>
<sequence length="1752" mass="196596">MPEAMDYARMRELTMRDGEDDAVTVNTRALIDKVLARYSADFTTLRELIQNASDAGATRVSVQLETEASVHVPTPRDQNVSAQLRHIVKHHTLRSLNVSNNGQAFSEADWTRLRCIAEGNPDETKIGAFGVGFYSVFSECDAPFVVSGNRAMAFYWKGTALSVKTTTVPNRKPSDDTQFLLAYRRSEDLTPSPIPDLSDLCKFLTTSLTFLNLNSIELHIDNHRVLQLSKSMSQPTLTHLPKDMGTSSTKGLMKICEITHQTANIAATWLNVIAWDRLDHTQEQVTEPASTSGPSFRGFLAKLNIGTASQKEKERKAAQEAADARQRAISEDVAGESTSTVSLHIDTVGIQTKTDQKLSRELERATKKPPPKQTRLSILTTPQSDWQDAVSNSSGLTFDQAGDLFASALPLHNGRIFIGFPTGQTTGFKCHIFAPSLIPTVERESIDLTNRHVSTWNEHMLEIAGLASRIAFARGMTAIKEKLAHDLATSGDTKPTSTHITKALPATIHLLKQYTSYESTPSSLVGKNIEDGFWRASKKAEILSTCGVLPSQDVRVSSDKLSFLRDFAVIPDQLLEETIDFVNRLVERRVLSYVSPDDVVRRLEDKPLNETELREFLKWISDIVKTGDLEMKETKRLFNAAVFAVNDPEAAAVIPLGSIEYFILPNKYPSDLPFPGSCMPQKFTNDFSRSQLETFGWHELPIEAWLRFLLEFNQRNDLKSMTKDPELASKVLKVVSKQWEQLKGSQRVEVVEILQPHPVMPTKSGMQPPQQTYYSNIKVFDDLPNLTVVGLKPKFLEALGLRSTIDLEYVFARLLADPNKQTTGEGPRWSHMDLVEYLTDVRNSIPARDRKILAERAIWPVEAYPTFRGDSTRLYKLADLYEPSEENKSLRLPVIRWRPNVPYRSTDPKAQFLQEFGLRKWPTRGDIMAIILRTVSEKNNAAYEQALRYLLNNLGRYTASGAHVADGAPLGAEKILPVQSKPFPFVVDHSACVTNANASMFGYEILRADLIPFATAFGVRAHPPAEECVKKLIQSPPLNQQEAAVVFGYMMNRAADIQRSRYLVLQLSSEPIVPMVDEKTVFVRHIAPNACFVGKNEEYKNILDFVDFGPMANAFLKTVGAKEQPSITELAHMVINNPQKVLEEMQVKRYSSLLRNFAENERELRADTTLWKLLKRAPFLLALEDDQDATEKSSVERKDNIDDVDDDPTIKQITTRASASDVVIRDNVQYYTVFRSSLKVAPDDEILENFYLNLGSPKLSDRVQVEKSAVNAGQPPSQETAVQLKRLIVERCPIFLVSYNADSIRHDTKWLDTNLKVKTVSNVVHRLQLPGKPPVSLKMSAGLIYTKTSSSRSYVLAVRADVDFYEVSRELVPLLLKRQNPKHELLILETILRDSLRRLRAKGYDVHRIIAQKERQARLAEEQRSLIKNTPDAQPPPPYLPEDIRQPGGPREQPPPPSLPEDARQPGGPREQPQQPQEPRTPDRKRMPGAFDSPDGHDSENVNPHSRQYKKRKLTREQKRNQVAQQPTNEQAGQRDPMDGRPDLSPNRTAGDVQTDLATAVRACRPHTSPNVVSQQETKVVDEAKDSYCDVRPAQDLFKWFTCNSGMAVFLSNKSKDKMPTTTQTGYGGGVCPDTVLAARIPPFERLLSQLSGVMGVHLNAVSIFYDDQGSVIAFNRGGSLFFNAHYYVSQMATAGQSKEEKAKIALFWWEAFCHEVAHNLAPDHSSRHVFYEGSFVQATFLNMSTLLAGME</sequence>
<dbReference type="SUPFAM" id="SSF55874">
    <property type="entry name" value="ATPase domain of HSP90 chaperone/DNA topoisomerase II/histidine kinase"/>
    <property type="match status" value="1"/>
</dbReference>
<dbReference type="Pfam" id="PF25794">
    <property type="entry name" value="SACS"/>
    <property type="match status" value="1"/>
</dbReference>
<dbReference type="PANTHER" id="PTHR47839">
    <property type="entry name" value="DOMAIN PROTEIN, PUTATIVE (AFU_ORTHOLOGUE AFUA_6G04830)-RELATED"/>
    <property type="match status" value="1"/>
</dbReference>
<feature type="region of interest" description="Disordered" evidence="1">
    <location>
        <begin position="354"/>
        <end position="374"/>
    </location>
</feature>
<organism evidence="3 4">
    <name type="scientific">Saccharata proteae CBS 121410</name>
    <dbReference type="NCBI Taxonomy" id="1314787"/>
    <lineage>
        <taxon>Eukaryota</taxon>
        <taxon>Fungi</taxon>
        <taxon>Dikarya</taxon>
        <taxon>Ascomycota</taxon>
        <taxon>Pezizomycotina</taxon>
        <taxon>Dothideomycetes</taxon>
        <taxon>Dothideomycetes incertae sedis</taxon>
        <taxon>Botryosphaeriales</taxon>
        <taxon>Saccharataceae</taxon>
        <taxon>Saccharata</taxon>
    </lineage>
</organism>
<proteinExistence type="predicted"/>
<feature type="domain" description="Sacsin/Nov" evidence="2">
    <location>
        <begin position="30"/>
        <end position="167"/>
    </location>
</feature>
<evidence type="ECO:0000313" key="4">
    <source>
        <dbReference type="Proteomes" id="UP000799776"/>
    </source>
</evidence>